<reference evidence="1" key="2">
    <citation type="journal article" date="2014" name="Nat. Commun.">
        <title>The emerging biofuel crop Camelina sativa retains a highly undifferentiated hexaploid genome structure.</title>
        <authorList>
            <person name="Kagale S."/>
            <person name="Koh C."/>
            <person name="Nixon J."/>
            <person name="Bollina V."/>
            <person name="Clarke W.E."/>
            <person name="Tuteja R."/>
            <person name="Spillane C."/>
            <person name="Robinson S.J."/>
            <person name="Links M.G."/>
            <person name="Clarke C."/>
            <person name="Higgins E.E."/>
            <person name="Huebert T."/>
            <person name="Sharpe A.G."/>
            <person name="Parkin I.A."/>
        </authorList>
    </citation>
    <scope>NUCLEOTIDE SEQUENCE [LARGE SCALE GENOMIC DNA]</scope>
    <source>
        <strain evidence="1">r\DH55</strain>
    </source>
</reference>
<dbReference type="RefSeq" id="XP_010426558.1">
    <property type="nucleotide sequence ID" value="XM_010428256.2"/>
</dbReference>
<dbReference type="PANTHER" id="PTHR47592:SF27">
    <property type="entry name" value="OS08G0421700 PROTEIN"/>
    <property type="match status" value="1"/>
</dbReference>
<name>A0ABM0X2W8_CAMSA</name>
<reference evidence="1" key="1">
    <citation type="journal article" date="1997" name="Nucleic Acids Res.">
        <title>tRNAscan-SE: a program for improved detection of transfer RNA genes in genomic sequence.</title>
        <authorList>
            <person name="Lowe T.M."/>
            <person name="Eddy S.R."/>
        </authorList>
    </citation>
    <scope>NUCLEOTIDE SEQUENCE [LARGE SCALE GENOMIC DNA]</scope>
    <source>
        <strain evidence="1">r\DH55</strain>
    </source>
</reference>
<dbReference type="Proteomes" id="UP000694864">
    <property type="component" value="Chromosome 9"/>
</dbReference>
<reference evidence="2 3" key="3">
    <citation type="submission" date="2025-05" db="UniProtKB">
        <authorList>
            <consortium name="RefSeq"/>
        </authorList>
    </citation>
    <scope>IDENTIFICATION</scope>
    <source>
        <tissue evidence="2 3">Leaf</tissue>
    </source>
</reference>
<evidence type="ECO:0000313" key="2">
    <source>
        <dbReference type="RefSeq" id="XP_010426558.1"/>
    </source>
</evidence>
<dbReference type="Proteomes" id="UP000694864">
    <property type="component" value="Chromosome 17"/>
</dbReference>
<dbReference type="GeneID" id="104758609"/>
<proteinExistence type="predicted"/>
<dbReference type="GeneID" id="104711550"/>
<dbReference type="PANTHER" id="PTHR47592">
    <property type="entry name" value="PBF68 PROTEIN"/>
    <property type="match status" value="1"/>
</dbReference>
<evidence type="ECO:0000313" key="3">
    <source>
        <dbReference type="RefSeq" id="XP_010479803.1"/>
    </source>
</evidence>
<gene>
    <name evidence="3" type="primary">LOC104758609</name>
    <name evidence="2" type="synonym">LOC104711550</name>
</gene>
<keyword evidence="1" id="KW-1185">Reference proteome</keyword>
<dbReference type="RefSeq" id="XP_010479803.1">
    <property type="nucleotide sequence ID" value="XM_010481501.2"/>
</dbReference>
<evidence type="ECO:0000313" key="1">
    <source>
        <dbReference type="Proteomes" id="UP000694864"/>
    </source>
</evidence>
<sequence length="243" mass="27199">MASEDLNVSTGADVCVVVTEANVAETTINGTGTEIQFCTLPPVKVAVLEPIPAAVPEPMTTCAISAGWMPEKFDGNGFKAWQQKMCILLTMLNLNKYVKEDAPVLSPENKDPLYLASVNTWSHADFLCKSYILSCLTDPLYVVYNKVKTSKDLWDALEKKYKVSDAGLLKYAMANFFDFKMVDSKPIMEQVEALQFLKNEIDSAGMLISESLMVNHLIENLPTSWLDFKNYLFHKKMLFPSKT</sequence>
<accession>A0ABM0X2W8</accession>
<organism evidence="1 3">
    <name type="scientific">Camelina sativa</name>
    <name type="common">False flax</name>
    <name type="synonym">Myagrum sativum</name>
    <dbReference type="NCBI Taxonomy" id="90675"/>
    <lineage>
        <taxon>Eukaryota</taxon>
        <taxon>Viridiplantae</taxon>
        <taxon>Streptophyta</taxon>
        <taxon>Embryophyta</taxon>
        <taxon>Tracheophyta</taxon>
        <taxon>Spermatophyta</taxon>
        <taxon>Magnoliopsida</taxon>
        <taxon>eudicotyledons</taxon>
        <taxon>Gunneridae</taxon>
        <taxon>Pentapetalae</taxon>
        <taxon>rosids</taxon>
        <taxon>malvids</taxon>
        <taxon>Brassicales</taxon>
        <taxon>Brassicaceae</taxon>
        <taxon>Camelineae</taxon>
        <taxon>Camelina</taxon>
    </lineage>
</organism>
<protein>
    <submittedName>
        <fullName evidence="2">Uncharacterized protein LOC104711550</fullName>
    </submittedName>
    <submittedName>
        <fullName evidence="3">Uncharacterized protein LOC104758609</fullName>
    </submittedName>
</protein>
<dbReference type="Pfam" id="PF14223">
    <property type="entry name" value="Retrotran_gag_2"/>
    <property type="match status" value="1"/>
</dbReference>